<dbReference type="OrthoDB" id="9802919at2"/>
<proteinExistence type="predicted"/>
<accession>A0A4R2TVJ6</accession>
<name>A0A4R2TVJ6_9FIRM</name>
<dbReference type="Pfam" id="PF13240">
    <property type="entry name" value="Zn_Ribbon_1"/>
    <property type="match status" value="1"/>
</dbReference>
<reference evidence="2 3" key="1">
    <citation type="submission" date="2019-03" db="EMBL/GenBank/DDBJ databases">
        <title>Genomic Encyclopedia of Type Strains, Phase IV (KMG-IV): sequencing the most valuable type-strain genomes for metagenomic binning, comparative biology and taxonomic classification.</title>
        <authorList>
            <person name="Goeker M."/>
        </authorList>
    </citation>
    <scope>NUCLEOTIDE SEQUENCE [LARGE SCALE GENOMIC DNA]</scope>
    <source>
        <strain evidence="2 3">DSM 100013</strain>
    </source>
</reference>
<keyword evidence="3" id="KW-1185">Reference proteome</keyword>
<gene>
    <name evidence="2" type="ORF">EDD79_100192</name>
</gene>
<dbReference type="EMBL" id="SLYC01000001">
    <property type="protein sequence ID" value="TCQ08008.1"/>
    <property type="molecule type" value="Genomic_DNA"/>
</dbReference>
<comment type="caution">
    <text evidence="2">The sequence shown here is derived from an EMBL/GenBank/DDBJ whole genome shotgun (WGS) entry which is preliminary data.</text>
</comment>
<dbReference type="Proteomes" id="UP000295504">
    <property type="component" value="Unassembled WGS sequence"/>
</dbReference>
<sequence length="42" mass="4647">MKSLLTLLKIRSMSIISCPVCGEYISNEVKKCPFCGAQVRAK</sequence>
<feature type="domain" description="Zinc-ribbon" evidence="1">
    <location>
        <begin position="18"/>
        <end position="38"/>
    </location>
</feature>
<organism evidence="2 3">
    <name type="scientific">Serpentinicella alkaliphila</name>
    <dbReference type="NCBI Taxonomy" id="1734049"/>
    <lineage>
        <taxon>Bacteria</taxon>
        <taxon>Bacillati</taxon>
        <taxon>Bacillota</taxon>
        <taxon>Clostridia</taxon>
        <taxon>Peptostreptococcales</taxon>
        <taxon>Natronincolaceae</taxon>
        <taxon>Serpentinicella</taxon>
    </lineage>
</organism>
<evidence type="ECO:0000259" key="1">
    <source>
        <dbReference type="Pfam" id="PF13240"/>
    </source>
</evidence>
<protein>
    <submittedName>
        <fullName evidence="2">Zinc ribbon protein</fullName>
    </submittedName>
</protein>
<evidence type="ECO:0000313" key="2">
    <source>
        <dbReference type="EMBL" id="TCQ08008.1"/>
    </source>
</evidence>
<dbReference type="InterPro" id="IPR026870">
    <property type="entry name" value="Zinc_ribbon_dom"/>
</dbReference>
<dbReference type="RefSeq" id="WP_132847186.1">
    <property type="nucleotide sequence ID" value="NZ_CP058648.1"/>
</dbReference>
<evidence type="ECO:0000313" key="3">
    <source>
        <dbReference type="Proteomes" id="UP000295504"/>
    </source>
</evidence>
<dbReference type="AlphaFoldDB" id="A0A4R2TVJ6"/>